<accession>A0A4V2W503</accession>
<organism evidence="3 4">
    <name type="scientific">Longibaculum muris</name>
    <dbReference type="NCBI Taxonomy" id="1796628"/>
    <lineage>
        <taxon>Bacteria</taxon>
        <taxon>Bacillati</taxon>
        <taxon>Bacillota</taxon>
        <taxon>Erysipelotrichia</taxon>
        <taxon>Erysipelotrichales</taxon>
        <taxon>Coprobacillaceae</taxon>
        <taxon>Longibaculum</taxon>
    </lineage>
</organism>
<proteinExistence type="inferred from homology"/>
<dbReference type="Gene3D" id="3.40.1620.10">
    <property type="entry name" value="YefM-like domain"/>
    <property type="match status" value="1"/>
</dbReference>
<comment type="function">
    <text evidence="2">Antitoxin component of a type II toxin-antitoxin (TA) system.</text>
</comment>
<comment type="similarity">
    <text evidence="1 2">Belongs to the phD/YefM antitoxin family.</text>
</comment>
<evidence type="ECO:0000313" key="4">
    <source>
        <dbReference type="Proteomes" id="UP000295515"/>
    </source>
</evidence>
<keyword evidence="4" id="KW-1185">Reference proteome</keyword>
<dbReference type="InterPro" id="IPR036165">
    <property type="entry name" value="YefM-like_sf"/>
</dbReference>
<comment type="caution">
    <text evidence="3">The sequence shown here is derived from an EMBL/GenBank/DDBJ whole genome shotgun (WGS) entry which is preliminary data.</text>
</comment>
<sequence length="59" mass="6954">MENIIIKPIFDLRTKLSEISKIVHETRKPIYLTKNGCGDMVLMSMDAYQDMMEENEIYL</sequence>
<evidence type="ECO:0000313" key="3">
    <source>
        <dbReference type="EMBL" id="TCV97889.1"/>
    </source>
</evidence>
<dbReference type="EMBL" id="SMCQ01000014">
    <property type="protein sequence ID" value="TCV97889.1"/>
    <property type="molecule type" value="Genomic_DNA"/>
</dbReference>
<evidence type="ECO:0000256" key="2">
    <source>
        <dbReference type="RuleBase" id="RU362080"/>
    </source>
</evidence>
<reference evidence="3 4" key="1">
    <citation type="submission" date="2019-03" db="EMBL/GenBank/DDBJ databases">
        <title>Genomic Encyclopedia of Type Strains, Phase IV (KMG-IV): sequencing the most valuable type-strain genomes for metagenomic binning, comparative biology and taxonomic classification.</title>
        <authorList>
            <person name="Goeker M."/>
        </authorList>
    </citation>
    <scope>NUCLEOTIDE SEQUENCE [LARGE SCALE GENOMIC DNA]</scope>
    <source>
        <strain evidence="3 4">DSM 29487</strain>
    </source>
</reference>
<dbReference type="NCBIfam" id="TIGR01552">
    <property type="entry name" value="phd_fam"/>
    <property type="match status" value="1"/>
</dbReference>
<dbReference type="SUPFAM" id="SSF143120">
    <property type="entry name" value="YefM-like"/>
    <property type="match status" value="1"/>
</dbReference>
<dbReference type="Pfam" id="PF02604">
    <property type="entry name" value="PhdYeFM_antitox"/>
    <property type="match status" value="1"/>
</dbReference>
<gene>
    <name evidence="3" type="ORF">EDD60_11455</name>
</gene>
<dbReference type="AlphaFoldDB" id="A0A4V2W503"/>
<evidence type="ECO:0000256" key="1">
    <source>
        <dbReference type="ARBA" id="ARBA00009981"/>
    </source>
</evidence>
<dbReference type="RefSeq" id="WP_066444895.1">
    <property type="nucleotide sequence ID" value="NZ_CAUWFI010000005.1"/>
</dbReference>
<protein>
    <recommendedName>
        <fullName evidence="2">Antitoxin</fullName>
    </recommendedName>
</protein>
<dbReference type="InterPro" id="IPR006442">
    <property type="entry name" value="Antitoxin_Phd/YefM"/>
</dbReference>
<name>A0A4V2W503_9FIRM</name>
<dbReference type="GeneID" id="98915793"/>
<dbReference type="Proteomes" id="UP000295515">
    <property type="component" value="Unassembled WGS sequence"/>
</dbReference>